<keyword evidence="2 17" id="KW-0963">Cytoplasm</keyword>
<evidence type="ECO:0000256" key="6">
    <source>
        <dbReference type="ARBA" id="ARBA00022763"/>
    </source>
</evidence>
<dbReference type="CDD" id="cd03271">
    <property type="entry name" value="ABC_UvrA_II"/>
    <property type="match status" value="1"/>
</dbReference>
<evidence type="ECO:0000256" key="9">
    <source>
        <dbReference type="ARBA" id="ARBA00022833"/>
    </source>
</evidence>
<organism evidence="19 20">
    <name type="scientific">Lactococcus allomyrinae</name>
    <dbReference type="NCBI Taxonomy" id="2419773"/>
    <lineage>
        <taxon>Bacteria</taxon>
        <taxon>Bacillati</taxon>
        <taxon>Bacillota</taxon>
        <taxon>Bacilli</taxon>
        <taxon>Lactobacillales</taxon>
        <taxon>Streptococcaceae</taxon>
        <taxon>Lactococcus</taxon>
    </lineage>
</organism>
<keyword evidence="20" id="KW-1185">Reference proteome</keyword>
<keyword evidence="17" id="KW-0742">SOS response</keyword>
<evidence type="ECO:0000256" key="1">
    <source>
        <dbReference type="ARBA" id="ARBA00004496"/>
    </source>
</evidence>
<keyword evidence="7 17" id="KW-0228">DNA excision</keyword>
<dbReference type="PANTHER" id="PTHR43152:SF3">
    <property type="entry name" value="UVRABC SYSTEM PROTEIN A"/>
    <property type="match status" value="1"/>
</dbReference>
<dbReference type="PROSITE" id="PS50893">
    <property type="entry name" value="ABC_TRANSPORTER_2"/>
    <property type="match status" value="1"/>
</dbReference>
<evidence type="ECO:0000313" key="19">
    <source>
        <dbReference type="EMBL" id="AYG00868.1"/>
    </source>
</evidence>
<dbReference type="InterPro" id="IPR027417">
    <property type="entry name" value="P-loop_NTPase"/>
</dbReference>
<keyword evidence="9 17" id="KW-0862">Zinc</keyword>
<dbReference type="EMBL" id="CP032627">
    <property type="protein sequence ID" value="AYG00868.1"/>
    <property type="molecule type" value="Genomic_DNA"/>
</dbReference>
<feature type="domain" description="ABC transporter" evidence="18">
    <location>
        <begin position="606"/>
        <end position="935"/>
    </location>
</feature>
<evidence type="ECO:0000256" key="4">
    <source>
        <dbReference type="ARBA" id="ARBA00022737"/>
    </source>
</evidence>
<dbReference type="GO" id="GO:0006289">
    <property type="term" value="P:nucleotide-excision repair"/>
    <property type="evidence" value="ECO:0007669"/>
    <property type="project" value="UniProtKB-UniRule"/>
</dbReference>
<comment type="similarity">
    <text evidence="14 17">Belongs to the ABC transporter superfamily. UvrA family.</text>
</comment>
<feature type="zinc finger region" description="C4-type" evidence="17">
    <location>
        <begin position="252"/>
        <end position="279"/>
    </location>
</feature>
<evidence type="ECO:0000256" key="2">
    <source>
        <dbReference type="ARBA" id="ARBA00022490"/>
    </source>
</evidence>
<evidence type="ECO:0000256" key="17">
    <source>
        <dbReference type="HAMAP-Rule" id="MF_00205"/>
    </source>
</evidence>
<keyword evidence="13 17" id="KW-0234">DNA repair</keyword>
<keyword evidence="5 17" id="KW-0547">Nucleotide-binding</keyword>
<name>A0A387BE91_9LACT</name>
<keyword evidence="6 17" id="KW-0227">DNA damage</keyword>
<evidence type="ECO:0000259" key="18">
    <source>
        <dbReference type="PROSITE" id="PS50893"/>
    </source>
</evidence>
<keyword evidence="8 17" id="KW-0863">Zinc-finger</keyword>
<dbReference type="SMART" id="SM00382">
    <property type="entry name" value="AAA"/>
    <property type="match status" value="1"/>
</dbReference>
<sequence length="940" mass="103999">MPQDKIVIHGAREHNLKNIDVEIPRDKLVVVTGVSGSGKSSLAFETLYAEGQRRYVESLSAYARQFLGNMDKPDVDSIDGLSPAISIDQKTTSKNPRSTVGTVTEINDYLRLLYARAGTPYCINGHGKISAQSVEEIVEQILELPEKTRLQILAPVVRGKKGTHVKMFERIQKDGYVRVRVNGEVYDVSDAPELDKNKKHNIEIVIDRIVVKEGIRSRLFDSVEAALHQAEGYVIVDKMDGEELLFSEFYACPVCGFTVPELEPRLFSFNAPFGSCPDCDGLGVKLEPDVDLIIPDGTKTLREGAIVYWYGKASTYYPALLEQAMTQFGVDLDTPWEELSVADQELVLQGSGERLFHFYHEGDFGLRDQDMTFVGVIPNLWRRFQSGMTESAREMARAYMTELTCTTCHGYRLNDQALSVKVGEKNIAEFSILSIGDTLDYVGTLHLSENNEIIAKPILKEIKDRLTFLKNVGLDYLTLSRSSGTLSGGESQRIRLATQIGSNLSGVLYILDEPSIGLHQRDNDRLIESLQKMRDLGNTLIVVEHDEDTMMAADWLIDVGPGAGDLGGEIIASGTPKQVMKNKKSLTGQYLAGKRSIPVPEKRRVVDKKKMVKVVGARENNLQNIDAEFPLGLMTAVTGVSGSGKSTLVNSILKKALAQKLNHNSEKPGKYKKLTGYEGIERLIDIDQSPIGRTPRSNPATYTSTFDDIRDLFANTNEAKIRGYKKGRFSFNVKGGRCEACSGDGIIKIEMHFLPDVYVPCEVCHGKRYNSETLEVHYKGKNISEVLDMRVSDALDFFRHIPKIERKLQTIVDVGLGYVTLGQPATTLSGGEAQRMKLASELQKRSTGKSFYILDEPTTGLHSEDIATLIKVLDRLVDQGNTIVVIEHNLDVIKTADYIIDLGPEGGSGGGTILAKGTPEEVAEVANSYTGHYLKAKLEK</sequence>
<keyword evidence="3 17" id="KW-0479">Metal-binding</keyword>
<dbReference type="GO" id="GO:0008270">
    <property type="term" value="F:zinc ion binding"/>
    <property type="evidence" value="ECO:0007669"/>
    <property type="project" value="UniProtKB-UniRule"/>
</dbReference>
<dbReference type="InterPro" id="IPR003593">
    <property type="entry name" value="AAA+_ATPase"/>
</dbReference>
<dbReference type="GO" id="GO:0009380">
    <property type="term" value="C:excinuclease repair complex"/>
    <property type="evidence" value="ECO:0007669"/>
    <property type="project" value="InterPro"/>
</dbReference>
<dbReference type="GO" id="GO:0005737">
    <property type="term" value="C:cytoplasm"/>
    <property type="evidence" value="ECO:0007669"/>
    <property type="project" value="UniProtKB-SubCell"/>
</dbReference>
<dbReference type="Pfam" id="PF17760">
    <property type="entry name" value="UvrA_inter"/>
    <property type="match status" value="1"/>
</dbReference>
<accession>A0A387BE91</accession>
<protein>
    <recommendedName>
        <fullName evidence="15 17">UvrABC system protein A</fullName>
        <shortName evidence="17">UvrA protein</shortName>
    </recommendedName>
    <alternativeName>
        <fullName evidence="16 17">Excinuclease ABC subunit A</fullName>
    </alternativeName>
</protein>
<dbReference type="Gene3D" id="1.10.8.280">
    <property type="entry name" value="ABC transporter ATPase domain-like"/>
    <property type="match status" value="1"/>
</dbReference>
<dbReference type="OrthoDB" id="9809851at2"/>
<evidence type="ECO:0000256" key="7">
    <source>
        <dbReference type="ARBA" id="ARBA00022769"/>
    </source>
</evidence>
<evidence type="ECO:0000256" key="3">
    <source>
        <dbReference type="ARBA" id="ARBA00022723"/>
    </source>
</evidence>
<dbReference type="InterPro" id="IPR017871">
    <property type="entry name" value="ABC_transporter-like_CS"/>
</dbReference>
<evidence type="ECO:0000256" key="10">
    <source>
        <dbReference type="ARBA" id="ARBA00022840"/>
    </source>
</evidence>
<dbReference type="Proteomes" id="UP000269374">
    <property type="component" value="Chromosome"/>
</dbReference>
<dbReference type="InterPro" id="IPR013815">
    <property type="entry name" value="ATP_grasp_subdomain_1"/>
</dbReference>
<dbReference type="RefSeq" id="WP_120772251.1">
    <property type="nucleotide sequence ID" value="NZ_CP032627.1"/>
</dbReference>
<dbReference type="InterPro" id="IPR003439">
    <property type="entry name" value="ABC_transporter-like_ATP-bd"/>
</dbReference>
<dbReference type="PROSITE" id="PS00211">
    <property type="entry name" value="ABC_TRANSPORTER_1"/>
    <property type="match status" value="2"/>
</dbReference>
<keyword evidence="4 17" id="KW-0677">Repeat</keyword>
<feature type="binding site" evidence="17">
    <location>
        <begin position="639"/>
        <end position="646"/>
    </location>
    <ligand>
        <name>ATP</name>
        <dbReference type="ChEBI" id="CHEBI:30616"/>
    </ligand>
</feature>
<gene>
    <name evidence="17 19" type="primary">uvrA</name>
    <name evidence="19" type="ORF">D7I46_07010</name>
</gene>
<feature type="binding site" evidence="17">
    <location>
        <begin position="33"/>
        <end position="40"/>
    </location>
    <ligand>
        <name>ATP</name>
        <dbReference type="ChEBI" id="CHEBI:30616"/>
    </ligand>
</feature>
<dbReference type="KEGG" id="lact:D7I46_07010"/>
<evidence type="ECO:0000313" key="20">
    <source>
        <dbReference type="Proteomes" id="UP000269374"/>
    </source>
</evidence>
<dbReference type="NCBIfam" id="NF001503">
    <property type="entry name" value="PRK00349.1"/>
    <property type="match status" value="1"/>
</dbReference>
<evidence type="ECO:0000256" key="16">
    <source>
        <dbReference type="ARBA" id="ARBA00042156"/>
    </source>
</evidence>
<keyword evidence="11 17" id="KW-0267">Excision nuclease</keyword>
<dbReference type="InterPro" id="IPR041102">
    <property type="entry name" value="UvrA_inter"/>
</dbReference>
<feature type="zinc finger region" description="C4-type" evidence="17">
    <location>
        <begin position="738"/>
        <end position="764"/>
    </location>
</feature>
<dbReference type="NCBIfam" id="TIGR00630">
    <property type="entry name" value="uvra"/>
    <property type="match status" value="1"/>
</dbReference>
<dbReference type="PANTHER" id="PTHR43152">
    <property type="entry name" value="UVRABC SYSTEM PROTEIN A"/>
    <property type="match status" value="1"/>
</dbReference>
<evidence type="ECO:0000256" key="12">
    <source>
        <dbReference type="ARBA" id="ARBA00023125"/>
    </source>
</evidence>
<dbReference type="GO" id="GO:0009432">
    <property type="term" value="P:SOS response"/>
    <property type="evidence" value="ECO:0007669"/>
    <property type="project" value="UniProtKB-UniRule"/>
</dbReference>
<evidence type="ECO:0000256" key="5">
    <source>
        <dbReference type="ARBA" id="ARBA00022741"/>
    </source>
</evidence>
<evidence type="ECO:0000256" key="15">
    <source>
        <dbReference type="ARBA" id="ARBA00039316"/>
    </source>
</evidence>
<dbReference type="AlphaFoldDB" id="A0A387BE91"/>
<dbReference type="Gene3D" id="3.30.1490.20">
    <property type="entry name" value="ATP-grasp fold, A domain"/>
    <property type="match status" value="1"/>
</dbReference>
<dbReference type="GO" id="GO:0003677">
    <property type="term" value="F:DNA binding"/>
    <property type="evidence" value="ECO:0007669"/>
    <property type="project" value="UniProtKB-UniRule"/>
</dbReference>
<dbReference type="Gene3D" id="1.20.1580.10">
    <property type="entry name" value="ABC transporter ATPase like domain"/>
    <property type="match status" value="2"/>
</dbReference>
<keyword evidence="12 17" id="KW-0238">DNA-binding</keyword>
<dbReference type="HAMAP" id="MF_00205">
    <property type="entry name" value="UvrA"/>
    <property type="match status" value="1"/>
</dbReference>
<dbReference type="SUPFAM" id="SSF52540">
    <property type="entry name" value="P-loop containing nucleoside triphosphate hydrolases"/>
    <property type="match status" value="2"/>
</dbReference>
<comment type="subcellular location">
    <subcellularLocation>
        <location evidence="1 17">Cytoplasm</location>
    </subcellularLocation>
</comment>
<dbReference type="GO" id="GO:0009381">
    <property type="term" value="F:excinuclease ABC activity"/>
    <property type="evidence" value="ECO:0007669"/>
    <property type="project" value="UniProtKB-UniRule"/>
</dbReference>
<dbReference type="GO" id="GO:0005524">
    <property type="term" value="F:ATP binding"/>
    <property type="evidence" value="ECO:0007669"/>
    <property type="project" value="UniProtKB-UniRule"/>
</dbReference>
<dbReference type="CDD" id="cd03270">
    <property type="entry name" value="ABC_UvrA_I"/>
    <property type="match status" value="1"/>
</dbReference>
<dbReference type="Pfam" id="PF17755">
    <property type="entry name" value="UvrA_DNA-bind"/>
    <property type="match status" value="1"/>
</dbReference>
<dbReference type="InterPro" id="IPR041552">
    <property type="entry name" value="UvrA_DNA-bd"/>
</dbReference>
<evidence type="ECO:0000256" key="13">
    <source>
        <dbReference type="ARBA" id="ARBA00023204"/>
    </source>
</evidence>
<evidence type="ECO:0000256" key="11">
    <source>
        <dbReference type="ARBA" id="ARBA00022881"/>
    </source>
</evidence>
<dbReference type="FunFam" id="1.20.1580.10:FF:000002">
    <property type="entry name" value="UvrABC system protein A"/>
    <property type="match status" value="1"/>
</dbReference>
<keyword evidence="10 17" id="KW-0067">ATP-binding</keyword>
<comment type="subunit">
    <text evidence="17">Forms a heterotetramer with UvrB during the search for lesions.</text>
</comment>
<reference evidence="19 20" key="1">
    <citation type="submission" date="2018-09" db="EMBL/GenBank/DDBJ databases">
        <title>Genome sequencing of strain 1JSPR-7.</title>
        <authorList>
            <person name="Heo J."/>
            <person name="Kim S.-J."/>
            <person name="Kwon S.-W."/>
        </authorList>
    </citation>
    <scope>NUCLEOTIDE SEQUENCE [LARGE SCALE GENOMIC DNA]</scope>
    <source>
        <strain evidence="19 20">1JSPR-7</strain>
    </source>
</reference>
<evidence type="ECO:0000256" key="14">
    <source>
        <dbReference type="ARBA" id="ARBA00038000"/>
    </source>
</evidence>
<proteinExistence type="inferred from homology"/>
<evidence type="ECO:0000256" key="8">
    <source>
        <dbReference type="ARBA" id="ARBA00022771"/>
    </source>
</evidence>
<dbReference type="Gene3D" id="3.40.50.300">
    <property type="entry name" value="P-loop containing nucleotide triphosphate hydrolases"/>
    <property type="match status" value="2"/>
</dbReference>
<dbReference type="GO" id="GO:0016887">
    <property type="term" value="F:ATP hydrolysis activity"/>
    <property type="evidence" value="ECO:0007669"/>
    <property type="project" value="InterPro"/>
</dbReference>
<dbReference type="InterPro" id="IPR004602">
    <property type="entry name" value="UvrA"/>
</dbReference>
<comment type="function">
    <text evidence="17">The UvrABC repair system catalyzes the recognition and processing of DNA lesions. UvrA is an ATPase and a DNA-binding protein. A damage recognition complex composed of 2 UvrA and 2 UvrB subunits scans DNA for abnormalities. When the presence of a lesion has been verified by UvrB, the UvrA molecules dissociate.</text>
</comment>